<name>A0ABU5F3B6_9BACT</name>
<proteinExistence type="predicted"/>
<comment type="caution">
    <text evidence="1">The sequence shown here is derived from an EMBL/GenBank/DDBJ whole genome shotgun (WGS) entry which is preliminary data.</text>
</comment>
<evidence type="ECO:0000313" key="1">
    <source>
        <dbReference type="EMBL" id="MDY3560369.1"/>
    </source>
</evidence>
<evidence type="ECO:0000313" key="2">
    <source>
        <dbReference type="Proteomes" id="UP001272242"/>
    </source>
</evidence>
<reference evidence="2" key="1">
    <citation type="journal article" date="2023" name="Mar. Drugs">
        <title>Gemmata algarum, a Novel Planctomycete Isolated from an Algal Mat, Displays Antimicrobial Activity.</title>
        <authorList>
            <person name="Kumar G."/>
            <person name="Kallscheuer N."/>
            <person name="Kashif M."/>
            <person name="Ahamad S."/>
            <person name="Jagadeeshwari U."/>
            <person name="Pannikurungottu S."/>
            <person name="Haufschild T."/>
            <person name="Kabuu M."/>
            <person name="Sasikala C."/>
            <person name="Jogler C."/>
            <person name="Ramana C."/>
        </authorList>
    </citation>
    <scope>NUCLEOTIDE SEQUENCE [LARGE SCALE GENOMIC DNA]</scope>
    <source>
        <strain evidence="2">JC673</strain>
    </source>
</reference>
<sequence length="165" mass="17837">MRKLVRNLLLVVGGCALVLLLVETSRLMWVGSTELTVEFVITDADTGQPLAGAEIAITSYGGFYEGGYRLREKGVREEEFTLKTDANGAAEYVCNGSMCSGQKSPLGSVNTFAVHMPYWHITVKAPGYAVPEPVQLDSQNGRSAERTGPRRSKVVVPLALHRAAP</sequence>
<keyword evidence="2" id="KW-1185">Reference proteome</keyword>
<organism evidence="1 2">
    <name type="scientific">Gemmata algarum</name>
    <dbReference type="NCBI Taxonomy" id="2975278"/>
    <lineage>
        <taxon>Bacteria</taxon>
        <taxon>Pseudomonadati</taxon>
        <taxon>Planctomycetota</taxon>
        <taxon>Planctomycetia</taxon>
        <taxon>Gemmatales</taxon>
        <taxon>Gemmataceae</taxon>
        <taxon>Gemmata</taxon>
    </lineage>
</organism>
<accession>A0ABU5F3B6</accession>
<dbReference type="RefSeq" id="WP_320686958.1">
    <property type="nucleotide sequence ID" value="NZ_JAXBLV010000178.1"/>
</dbReference>
<dbReference type="EMBL" id="JAXBLV010000178">
    <property type="protein sequence ID" value="MDY3560369.1"/>
    <property type="molecule type" value="Genomic_DNA"/>
</dbReference>
<gene>
    <name evidence="1" type="ORF">R5W23_001603</name>
</gene>
<protein>
    <submittedName>
        <fullName evidence="1">DUF4198 domain-containing protein</fullName>
    </submittedName>
</protein>
<dbReference type="Proteomes" id="UP001272242">
    <property type="component" value="Unassembled WGS sequence"/>
</dbReference>